<keyword evidence="2" id="KW-1185">Reference proteome</keyword>
<comment type="caution">
    <text evidence="1">The sequence shown here is derived from an EMBL/GenBank/DDBJ whole genome shotgun (WGS) entry which is preliminary data.</text>
</comment>
<dbReference type="EMBL" id="JAVHNR010000002">
    <property type="protein sequence ID" value="KAK6350541.1"/>
    <property type="molecule type" value="Genomic_DNA"/>
</dbReference>
<dbReference type="AlphaFoldDB" id="A0AAN8NYR5"/>
<name>A0AAN8NYR5_9PEZI</name>
<accession>A0AAN8NYR5</accession>
<gene>
    <name evidence="1" type="ORF">TWF718_003731</name>
</gene>
<evidence type="ECO:0000313" key="1">
    <source>
        <dbReference type="EMBL" id="KAK6350541.1"/>
    </source>
</evidence>
<organism evidence="1 2">
    <name type="scientific">Orbilia javanica</name>
    <dbReference type="NCBI Taxonomy" id="47235"/>
    <lineage>
        <taxon>Eukaryota</taxon>
        <taxon>Fungi</taxon>
        <taxon>Dikarya</taxon>
        <taxon>Ascomycota</taxon>
        <taxon>Pezizomycotina</taxon>
        <taxon>Orbiliomycetes</taxon>
        <taxon>Orbiliales</taxon>
        <taxon>Orbiliaceae</taxon>
        <taxon>Orbilia</taxon>
    </lineage>
</organism>
<protein>
    <submittedName>
        <fullName evidence="1">Uncharacterized protein</fullName>
    </submittedName>
</protein>
<reference evidence="1 2" key="1">
    <citation type="submission" date="2019-10" db="EMBL/GenBank/DDBJ databases">
        <authorList>
            <person name="Palmer J.M."/>
        </authorList>
    </citation>
    <scope>NUCLEOTIDE SEQUENCE [LARGE SCALE GENOMIC DNA]</scope>
    <source>
        <strain evidence="1 2">TWF718</strain>
    </source>
</reference>
<dbReference type="Proteomes" id="UP001313282">
    <property type="component" value="Unassembled WGS sequence"/>
</dbReference>
<proteinExistence type="predicted"/>
<evidence type="ECO:0000313" key="2">
    <source>
        <dbReference type="Proteomes" id="UP001313282"/>
    </source>
</evidence>
<sequence>MNKNKIESISAGQSRSIVNQCDYIPNTKSIWNAFPNTLDTDDYLIGVLVVAVPFDTSVWNATVAAVLSLAIVEVEMASSTIWTDFIKTAIFAASNKLAVGWRSADSLAKDAGGFRPSDWRGGESCSNKSSDSNVDSLHFEIGI</sequence>